<evidence type="ECO:0000256" key="1">
    <source>
        <dbReference type="ARBA" id="ARBA00002672"/>
    </source>
</evidence>
<keyword evidence="5" id="KW-0813">Transport</keyword>
<dbReference type="EMBL" id="CP007509">
    <property type="protein sequence ID" value="AHY42942.1"/>
    <property type="molecule type" value="Genomic_DNA"/>
</dbReference>
<evidence type="ECO:0000256" key="10">
    <source>
        <dbReference type="SAM" id="Phobius"/>
    </source>
</evidence>
<name>A0A023WRU7_STUST</name>
<dbReference type="PANTHER" id="PTHR36122:SF2">
    <property type="entry name" value="NICOTINAMIDE RIBOSIDE TRANSPORTER PNUC"/>
    <property type="match status" value="1"/>
</dbReference>
<feature type="transmembrane region" description="Helical" evidence="10">
    <location>
        <begin position="159"/>
        <end position="177"/>
    </location>
</feature>
<evidence type="ECO:0000256" key="5">
    <source>
        <dbReference type="ARBA" id="ARBA00022448"/>
    </source>
</evidence>
<dbReference type="OrthoDB" id="9791248at2"/>
<protein>
    <recommendedName>
        <fullName evidence="4">Nicotinamide riboside transporter PnuC</fullName>
    </recommendedName>
</protein>
<evidence type="ECO:0000256" key="3">
    <source>
        <dbReference type="ARBA" id="ARBA00006669"/>
    </source>
</evidence>
<dbReference type="Proteomes" id="UP000025238">
    <property type="component" value="Chromosome"/>
</dbReference>
<keyword evidence="7 10" id="KW-0812">Transmembrane</keyword>
<organism evidence="11 12">
    <name type="scientific">Stutzerimonas stutzeri</name>
    <name type="common">Pseudomonas stutzeri</name>
    <dbReference type="NCBI Taxonomy" id="316"/>
    <lineage>
        <taxon>Bacteria</taxon>
        <taxon>Pseudomonadati</taxon>
        <taxon>Pseudomonadota</taxon>
        <taxon>Gammaproteobacteria</taxon>
        <taxon>Pseudomonadales</taxon>
        <taxon>Pseudomonadaceae</taxon>
        <taxon>Stutzerimonas</taxon>
    </lineage>
</organism>
<dbReference type="AlphaFoldDB" id="A0A023WRU7"/>
<keyword evidence="9 10" id="KW-0472">Membrane</keyword>
<sequence>MSSLELIASLLGVIAVWLTVRQNPWCWPLGLGMVSLYAWFFFDARLYSQVLLHSVFAAMQLYGWWAWTLGAAVDQGRPVTRASTQEVAIGIAGAAIGSLLLGSAMASFTEAAFPWIDAALTAFSLLAQLWMALKRLQCWVLWIVVDVLFIGFFSHQGYWLTAGLYALFTGLAVMGLREWRTALGATR</sequence>
<comment type="subcellular location">
    <subcellularLocation>
        <location evidence="2">Cell membrane</location>
        <topology evidence="2">Multi-pass membrane protein</topology>
    </subcellularLocation>
</comment>
<feature type="transmembrane region" description="Helical" evidence="10">
    <location>
        <begin position="46"/>
        <end position="67"/>
    </location>
</feature>
<feature type="transmembrane region" description="Helical" evidence="10">
    <location>
        <begin position="112"/>
        <end position="129"/>
    </location>
</feature>
<keyword evidence="8 10" id="KW-1133">Transmembrane helix</keyword>
<evidence type="ECO:0000256" key="2">
    <source>
        <dbReference type="ARBA" id="ARBA00004651"/>
    </source>
</evidence>
<evidence type="ECO:0000256" key="4">
    <source>
        <dbReference type="ARBA" id="ARBA00017522"/>
    </source>
</evidence>
<dbReference type="GO" id="GO:0005886">
    <property type="term" value="C:plasma membrane"/>
    <property type="evidence" value="ECO:0007669"/>
    <property type="project" value="UniProtKB-SubCell"/>
</dbReference>
<comment type="similarity">
    <text evidence="3">Belongs to the nicotinamide ribonucleoside (NR) uptake permease (TC 4.B.1) family.</text>
</comment>
<accession>A0A023WRU7</accession>
<evidence type="ECO:0000256" key="8">
    <source>
        <dbReference type="ARBA" id="ARBA00022989"/>
    </source>
</evidence>
<keyword evidence="11" id="KW-0808">Transferase</keyword>
<evidence type="ECO:0000256" key="7">
    <source>
        <dbReference type="ARBA" id="ARBA00022692"/>
    </source>
</evidence>
<dbReference type="GO" id="GO:0034257">
    <property type="term" value="F:nicotinamide riboside transmembrane transporter activity"/>
    <property type="evidence" value="ECO:0007669"/>
    <property type="project" value="InterPro"/>
</dbReference>
<gene>
    <name evidence="11" type="ORF">UIB01_10855</name>
</gene>
<comment type="function">
    <text evidence="1">Required for nicotinamide riboside transport across the inner membrane.</text>
</comment>
<evidence type="ECO:0000256" key="9">
    <source>
        <dbReference type="ARBA" id="ARBA00023136"/>
    </source>
</evidence>
<evidence type="ECO:0000313" key="11">
    <source>
        <dbReference type="EMBL" id="AHY42942.1"/>
    </source>
</evidence>
<dbReference type="PANTHER" id="PTHR36122">
    <property type="entry name" value="NICOTINAMIDE RIBOSIDE TRANSPORTER PNUC"/>
    <property type="match status" value="1"/>
</dbReference>
<evidence type="ECO:0000256" key="6">
    <source>
        <dbReference type="ARBA" id="ARBA00022475"/>
    </source>
</evidence>
<dbReference type="KEGG" id="pstu:UIB01_10855"/>
<dbReference type="NCBIfam" id="TIGR01528">
    <property type="entry name" value="NMN_trans_PnuC"/>
    <property type="match status" value="1"/>
</dbReference>
<keyword evidence="6" id="KW-1003">Cell membrane</keyword>
<feature type="transmembrane region" description="Helical" evidence="10">
    <location>
        <begin position="87"/>
        <end position="106"/>
    </location>
</feature>
<evidence type="ECO:0000313" key="12">
    <source>
        <dbReference type="Proteomes" id="UP000025238"/>
    </source>
</evidence>
<reference evidence="11 12" key="1">
    <citation type="submission" date="2014-03" db="EMBL/GenBank/DDBJ databases">
        <title>Complete genome sequence of Pseudomonas stutzeri 19SMN4.</title>
        <authorList>
            <person name="Brunet-Galmes I."/>
            <person name="Nogales B."/>
            <person name="Busquets A."/>
            <person name="Pena A."/>
            <person name="Gomila M."/>
            <person name="Garcia-Valdes E."/>
            <person name="Lalucat J."/>
            <person name="Bennasar A."/>
            <person name="Bosch R."/>
        </authorList>
    </citation>
    <scope>NUCLEOTIDE SEQUENCE [LARGE SCALE GENOMIC DNA]</scope>
    <source>
        <strain evidence="11 12">19SMN4</strain>
    </source>
</reference>
<dbReference type="InterPro" id="IPR006419">
    <property type="entry name" value="NMN_transpt_PnuC"/>
</dbReference>
<proteinExistence type="inferred from homology"/>
<dbReference type="PATRIC" id="fig|316.97.peg.2167"/>
<keyword evidence="11" id="KW-0032">Aminotransferase</keyword>
<feature type="transmembrane region" description="Helical" evidence="10">
    <location>
        <begin position="136"/>
        <end position="153"/>
    </location>
</feature>
<dbReference type="GO" id="GO:0008483">
    <property type="term" value="F:transaminase activity"/>
    <property type="evidence" value="ECO:0007669"/>
    <property type="project" value="UniProtKB-KW"/>
</dbReference>
<dbReference type="Pfam" id="PF04973">
    <property type="entry name" value="NMN_transporter"/>
    <property type="match status" value="1"/>
</dbReference>